<comment type="caution">
    <text evidence="7">The sequence shown here is derived from an EMBL/GenBank/DDBJ whole genome shotgun (WGS) entry which is preliminary data.</text>
</comment>
<dbReference type="Pfam" id="PF01416">
    <property type="entry name" value="PseudoU_synth_1"/>
    <property type="match status" value="2"/>
</dbReference>
<dbReference type="GO" id="GO:0160147">
    <property type="term" value="F:tRNA pseudouridine(38-40) synthase activity"/>
    <property type="evidence" value="ECO:0007669"/>
    <property type="project" value="UniProtKB-EC"/>
</dbReference>
<feature type="domain" description="Pseudouridine synthase I TruA alpha/beta" evidence="6">
    <location>
        <begin position="143"/>
        <end position="245"/>
    </location>
</feature>
<proteinExistence type="inferred from homology"/>
<feature type="binding site" evidence="4">
    <location>
        <position position="110"/>
    </location>
    <ligand>
        <name>substrate</name>
    </ligand>
</feature>
<keyword evidence="3 4" id="KW-0413">Isomerase</keyword>
<evidence type="ECO:0000313" key="7">
    <source>
        <dbReference type="EMBL" id="MCY1713771.1"/>
    </source>
</evidence>
<dbReference type="InterPro" id="IPR020103">
    <property type="entry name" value="PsdUridine_synth_cat_dom_sf"/>
</dbReference>
<dbReference type="PANTHER" id="PTHR11142">
    <property type="entry name" value="PSEUDOURIDYLATE SYNTHASE"/>
    <property type="match status" value="1"/>
</dbReference>
<comment type="caution">
    <text evidence="4">Lacks conserved residue(s) required for the propagation of feature annotation.</text>
</comment>
<evidence type="ECO:0000256" key="1">
    <source>
        <dbReference type="ARBA" id="ARBA00009375"/>
    </source>
</evidence>
<comment type="catalytic activity">
    <reaction evidence="4 5">
        <text>uridine(38/39/40) in tRNA = pseudouridine(38/39/40) in tRNA</text>
        <dbReference type="Rhea" id="RHEA:22376"/>
        <dbReference type="Rhea" id="RHEA-COMP:10085"/>
        <dbReference type="Rhea" id="RHEA-COMP:10087"/>
        <dbReference type="ChEBI" id="CHEBI:65314"/>
        <dbReference type="ChEBI" id="CHEBI:65315"/>
        <dbReference type="EC" id="5.4.99.12"/>
    </reaction>
</comment>
<keyword evidence="8" id="KW-1185">Reference proteome</keyword>
<evidence type="ECO:0000259" key="6">
    <source>
        <dbReference type="Pfam" id="PF01416"/>
    </source>
</evidence>
<sequence>MRNLMLTICYDGTGYHGWQIQQNAVSVQQVFQEALVRVLHEKPDIKGCSRTDSFVHAREYCISLKTEHTIPCARLLGALNHFLPEDIAVLYCREVSPEFHARYSCTGKEYVYQIWNNPVRNPFLNHRALHYWYALDLDKLNEAAACYLGAHDFSSFCTLDARERGNMVRTVTKAECGREGDLVTFTVAADGFLYNMVRIMVGTLLRVAQGKLQPRDIPGIIEAKDRKAAGPTAPPCGLYLNHVYYKDVK</sequence>
<evidence type="ECO:0000313" key="8">
    <source>
        <dbReference type="Proteomes" id="UP001082703"/>
    </source>
</evidence>
<feature type="active site" description="Nucleophile" evidence="4">
    <location>
        <position position="52"/>
    </location>
</feature>
<keyword evidence="2 4" id="KW-0819">tRNA processing</keyword>
<dbReference type="InterPro" id="IPR020097">
    <property type="entry name" value="PsdUridine_synth_TruA_a/b_dom"/>
</dbReference>
<evidence type="ECO:0000256" key="3">
    <source>
        <dbReference type="ARBA" id="ARBA00023235"/>
    </source>
</evidence>
<dbReference type="InterPro" id="IPR001406">
    <property type="entry name" value="PsdUridine_synth_TruA"/>
</dbReference>
<gene>
    <name evidence="4 7" type="primary">truA</name>
    <name evidence="7" type="ORF">OUY18_05815</name>
</gene>
<evidence type="ECO:0000256" key="2">
    <source>
        <dbReference type="ARBA" id="ARBA00022694"/>
    </source>
</evidence>
<dbReference type="Gene3D" id="3.30.70.660">
    <property type="entry name" value="Pseudouridine synthase I, catalytic domain, C-terminal subdomain"/>
    <property type="match status" value="1"/>
</dbReference>
<dbReference type="EC" id="5.4.99.12" evidence="4"/>
<comment type="function">
    <text evidence="4">Formation of pseudouridine at positions 38, 39 and 40 in the anticodon stem and loop of transfer RNAs.</text>
</comment>
<name>A0ABT4BV06_9FIRM</name>
<feature type="domain" description="Pseudouridine synthase I TruA alpha/beta" evidence="6">
    <location>
        <begin position="10"/>
        <end position="104"/>
    </location>
</feature>
<dbReference type="Gene3D" id="3.30.70.580">
    <property type="entry name" value="Pseudouridine synthase I, catalytic domain, N-terminal subdomain"/>
    <property type="match status" value="1"/>
</dbReference>
<dbReference type="PANTHER" id="PTHR11142:SF0">
    <property type="entry name" value="TRNA PSEUDOURIDINE SYNTHASE-LIKE 1"/>
    <property type="match status" value="1"/>
</dbReference>
<reference evidence="7 8" key="1">
    <citation type="submission" date="2022-11" db="EMBL/GenBank/DDBJ databases">
        <authorList>
            <person name="Caiyu Z."/>
        </authorList>
    </citation>
    <scope>NUCLEOTIDE SEQUENCE [LARGE SCALE GENOMIC DNA]</scope>
    <source>
        <strain evidence="7 8">YR-4</strain>
    </source>
</reference>
<organism evidence="7 8">
    <name type="scientific">Caproiciproducens galactitolivorans</name>
    <dbReference type="NCBI Taxonomy" id="642589"/>
    <lineage>
        <taxon>Bacteria</taxon>
        <taxon>Bacillati</taxon>
        <taxon>Bacillota</taxon>
        <taxon>Clostridia</taxon>
        <taxon>Eubacteriales</taxon>
        <taxon>Acutalibacteraceae</taxon>
        <taxon>Caproiciproducens</taxon>
    </lineage>
</organism>
<protein>
    <recommendedName>
        <fullName evidence="4">tRNA pseudouridine synthase A</fullName>
        <ecNumber evidence="4">5.4.99.12</ecNumber>
    </recommendedName>
    <alternativeName>
        <fullName evidence="4">tRNA pseudouridine(38-40) synthase</fullName>
    </alternativeName>
    <alternativeName>
        <fullName evidence="4">tRNA pseudouridylate synthase I</fullName>
    </alternativeName>
    <alternativeName>
        <fullName evidence="4">tRNA-uridine isomerase I</fullName>
    </alternativeName>
</protein>
<accession>A0ABT4BV06</accession>
<dbReference type="Proteomes" id="UP001082703">
    <property type="component" value="Unassembled WGS sequence"/>
</dbReference>
<evidence type="ECO:0000256" key="5">
    <source>
        <dbReference type="RuleBase" id="RU003792"/>
    </source>
</evidence>
<dbReference type="SUPFAM" id="SSF55120">
    <property type="entry name" value="Pseudouridine synthase"/>
    <property type="match status" value="1"/>
</dbReference>
<dbReference type="PIRSF" id="PIRSF001430">
    <property type="entry name" value="tRNA_psdUrid_synth"/>
    <property type="match status" value="1"/>
</dbReference>
<comment type="subunit">
    <text evidence="4">Homodimer.</text>
</comment>
<dbReference type="InterPro" id="IPR020095">
    <property type="entry name" value="PsdUridine_synth_TruA_C"/>
</dbReference>
<dbReference type="HAMAP" id="MF_00171">
    <property type="entry name" value="TruA"/>
    <property type="match status" value="1"/>
</dbReference>
<comment type="similarity">
    <text evidence="1 4 5">Belongs to the tRNA pseudouridine synthase TruA family.</text>
</comment>
<dbReference type="InterPro" id="IPR020094">
    <property type="entry name" value="TruA/RsuA/RluB/E/F_N"/>
</dbReference>
<dbReference type="NCBIfam" id="TIGR00071">
    <property type="entry name" value="hisT_truA"/>
    <property type="match status" value="1"/>
</dbReference>
<dbReference type="RefSeq" id="WP_268057800.1">
    <property type="nucleotide sequence ID" value="NZ_JAPOHA010000005.1"/>
</dbReference>
<evidence type="ECO:0000256" key="4">
    <source>
        <dbReference type="HAMAP-Rule" id="MF_00171"/>
    </source>
</evidence>
<dbReference type="EMBL" id="JAPOHA010000005">
    <property type="protein sequence ID" value="MCY1713771.1"/>
    <property type="molecule type" value="Genomic_DNA"/>
</dbReference>
<dbReference type="CDD" id="cd02570">
    <property type="entry name" value="PseudoU_synth_EcTruA"/>
    <property type="match status" value="1"/>
</dbReference>